<dbReference type="Proteomes" id="UP001159363">
    <property type="component" value="Chromosome 10"/>
</dbReference>
<accession>A0ABQ9GJC5</accession>
<evidence type="ECO:0000313" key="2">
    <source>
        <dbReference type="Proteomes" id="UP001159363"/>
    </source>
</evidence>
<gene>
    <name evidence="1" type="ORF">PR048_025714</name>
</gene>
<name>A0ABQ9GJC5_9NEOP</name>
<organism evidence="1 2">
    <name type="scientific">Dryococelus australis</name>
    <dbReference type="NCBI Taxonomy" id="614101"/>
    <lineage>
        <taxon>Eukaryota</taxon>
        <taxon>Metazoa</taxon>
        <taxon>Ecdysozoa</taxon>
        <taxon>Arthropoda</taxon>
        <taxon>Hexapoda</taxon>
        <taxon>Insecta</taxon>
        <taxon>Pterygota</taxon>
        <taxon>Neoptera</taxon>
        <taxon>Polyneoptera</taxon>
        <taxon>Phasmatodea</taxon>
        <taxon>Verophasmatodea</taxon>
        <taxon>Anareolatae</taxon>
        <taxon>Phasmatidae</taxon>
        <taxon>Eurycanthinae</taxon>
        <taxon>Dryococelus</taxon>
    </lineage>
</organism>
<keyword evidence="2" id="KW-1185">Reference proteome</keyword>
<dbReference type="EMBL" id="JARBHB010000011">
    <property type="protein sequence ID" value="KAJ8872112.1"/>
    <property type="molecule type" value="Genomic_DNA"/>
</dbReference>
<reference evidence="1 2" key="1">
    <citation type="submission" date="2023-02" db="EMBL/GenBank/DDBJ databases">
        <title>LHISI_Scaffold_Assembly.</title>
        <authorList>
            <person name="Stuart O.P."/>
            <person name="Cleave R."/>
            <person name="Magrath M.J.L."/>
            <person name="Mikheyev A.S."/>
        </authorList>
    </citation>
    <scope>NUCLEOTIDE SEQUENCE [LARGE SCALE GENOMIC DNA]</scope>
    <source>
        <strain evidence="1">Daus_M_001</strain>
        <tissue evidence="1">Leg muscle</tissue>
    </source>
</reference>
<sequence>MYCEGGTECPGGMCFAEGTNCEGIMDCTCGMDFAEGMDCANVMDSVDSANIIICESGVRLCEWYELRGWYGCVSGMNNVDDVNSVHDMDSSLCGWKELWLWYGLCEPYRHCELHAMHCVVVIDRVDGTDCVNVTDGARSNYCEDGADYVESVDCAEFLQHNNSILDEIERDSIVGLREAGWTFRCIARHFNHSAYNVKSSRQPWWTTSRDDRFIMKQAVITSWVSLHRFGDMLQQPGICLCPPVPYPTGQHSGIHPVQRRDTRIILERRTMSYKRIHPRSLETEKVAQGRDDGEEMGRNRFRPPAFAWSDFEKPWKTEIRMAGPEPPGCKPHDVARLCYTCDETVTMHTHCWFSINAQQTRQLQLRPFALSRLPTCEEFRGHSSEEEWVWQSHGRGSFTSHISVVHLCCEPYAHVHSWCKPYDGGATVSAGFLEGLPFTPPLYTCAAPYSARFTLISPHDQISSLTTDLATTDLLIGCAKVMAQYDPELLWCLVEAMPLIDIVTRAKKATLGN</sequence>
<proteinExistence type="predicted"/>
<evidence type="ECO:0008006" key="3">
    <source>
        <dbReference type="Google" id="ProtNLM"/>
    </source>
</evidence>
<evidence type="ECO:0000313" key="1">
    <source>
        <dbReference type="EMBL" id="KAJ8872112.1"/>
    </source>
</evidence>
<comment type="caution">
    <text evidence="1">The sequence shown here is derived from an EMBL/GenBank/DDBJ whole genome shotgun (WGS) entry which is preliminary data.</text>
</comment>
<protein>
    <recommendedName>
        <fullName evidence="3">EGF-like domain-containing protein</fullName>
    </recommendedName>
</protein>